<name>A0A2K0TF70_TRIHA</name>
<proteinExistence type="inferred from homology"/>
<dbReference type="OrthoDB" id="3648309at2759"/>
<evidence type="ECO:0000313" key="8">
    <source>
        <dbReference type="Proteomes" id="UP000236290"/>
    </source>
</evidence>
<evidence type="ECO:0000313" key="7">
    <source>
        <dbReference type="EMBL" id="PNP44179.1"/>
    </source>
</evidence>
<organism evidence="7 8">
    <name type="scientific">Trichoderma harzianum</name>
    <name type="common">Hypocrea lixii</name>
    <dbReference type="NCBI Taxonomy" id="5544"/>
    <lineage>
        <taxon>Eukaryota</taxon>
        <taxon>Fungi</taxon>
        <taxon>Dikarya</taxon>
        <taxon>Ascomycota</taxon>
        <taxon>Pezizomycotina</taxon>
        <taxon>Sordariomycetes</taxon>
        <taxon>Hypocreomycetidae</taxon>
        <taxon>Hypocreales</taxon>
        <taxon>Hypocreaceae</taxon>
        <taxon>Trichoderma</taxon>
    </lineage>
</organism>
<keyword evidence="4 6" id="KW-1133">Transmembrane helix</keyword>
<sequence>MAEEKGNRIGGDSDSERAEALNRFRSAASISMTPELFEKLYLAPQSKVKGHLRDTFGNPTPIALVGFLMALTPLSCDLMGWRGAGGGGAATIPVYFFQAGILMTVGGLLEWILGNSFPAVVFTSFGTFWLSYGGVLNPSFAAFSSYAKAGEDGAEGLQTTGFNASLGFWFLFMGLLSLVFLICSLRTNVAFFIIFLTLVIAFGLLTGAYWAMAEDFVGNAHYANKLLVGAGASAFVTCLAGWYILLAISLAIVDFPIQIPVGDLSNVVKGKSIREH</sequence>
<comment type="caution">
    <text evidence="7">The sequence shown here is derived from an EMBL/GenBank/DDBJ whole genome shotgun (WGS) entry which is preliminary data.</text>
</comment>
<comment type="similarity">
    <text evidence="2">Belongs to the acetate uptake transporter (AceTr) (TC 2.A.96) family.</text>
</comment>
<feature type="transmembrane region" description="Helical" evidence="6">
    <location>
        <begin position="161"/>
        <end position="182"/>
    </location>
</feature>
<evidence type="ECO:0000256" key="6">
    <source>
        <dbReference type="SAM" id="Phobius"/>
    </source>
</evidence>
<dbReference type="EMBL" id="MTYI01000328">
    <property type="protein sequence ID" value="PNP44179.1"/>
    <property type="molecule type" value="Genomic_DNA"/>
</dbReference>
<comment type="subcellular location">
    <subcellularLocation>
        <location evidence="1">Membrane</location>
        <topology evidence="1">Multi-pass membrane protein</topology>
    </subcellularLocation>
</comment>
<dbReference type="Proteomes" id="UP000236290">
    <property type="component" value="Unassembled WGS sequence"/>
</dbReference>
<dbReference type="GO" id="GO:0005886">
    <property type="term" value="C:plasma membrane"/>
    <property type="evidence" value="ECO:0007669"/>
    <property type="project" value="TreeGrafter"/>
</dbReference>
<dbReference type="GO" id="GO:0015123">
    <property type="term" value="F:acetate transmembrane transporter activity"/>
    <property type="evidence" value="ECO:0007669"/>
    <property type="project" value="TreeGrafter"/>
</dbReference>
<evidence type="ECO:0000256" key="2">
    <source>
        <dbReference type="ARBA" id="ARBA00005587"/>
    </source>
</evidence>
<accession>A0A2K0TF70</accession>
<evidence type="ECO:0008006" key="9">
    <source>
        <dbReference type="Google" id="ProtNLM"/>
    </source>
</evidence>
<feature type="transmembrane region" description="Helical" evidence="6">
    <location>
        <begin position="120"/>
        <end position="141"/>
    </location>
</feature>
<dbReference type="PANTHER" id="PTHR31123">
    <property type="entry name" value="ACCUMULATION OF DYADS PROTEIN 2-RELATED"/>
    <property type="match status" value="1"/>
</dbReference>
<evidence type="ECO:0000256" key="5">
    <source>
        <dbReference type="ARBA" id="ARBA00023136"/>
    </source>
</evidence>
<gene>
    <name evidence="7" type="ORF">THARTR1_11070</name>
</gene>
<dbReference type="PANTHER" id="PTHR31123:SF4">
    <property type="entry name" value="PROTEIN ALCS"/>
    <property type="match status" value="1"/>
</dbReference>
<feature type="transmembrane region" description="Helical" evidence="6">
    <location>
        <begin position="94"/>
        <end position="113"/>
    </location>
</feature>
<dbReference type="AlphaFoldDB" id="A0A2K0TF70"/>
<reference evidence="7 8" key="1">
    <citation type="submission" date="2017-02" db="EMBL/GenBank/DDBJ databases">
        <title>Genomes of Trichoderma spp. with biocontrol activity.</title>
        <authorList>
            <person name="Gardiner D."/>
            <person name="Kazan K."/>
            <person name="Vos C."/>
            <person name="Harvey P."/>
        </authorList>
    </citation>
    <scope>NUCLEOTIDE SEQUENCE [LARGE SCALE GENOMIC DNA]</scope>
    <source>
        <strain evidence="7 8">Tr1</strain>
    </source>
</reference>
<protein>
    <recommendedName>
        <fullName evidence="9">GPR1/FUN34/YaaH-class plasma membrane protein</fullName>
    </recommendedName>
</protein>
<keyword evidence="3 6" id="KW-0812">Transmembrane</keyword>
<feature type="transmembrane region" description="Helical" evidence="6">
    <location>
        <begin position="232"/>
        <end position="253"/>
    </location>
</feature>
<feature type="transmembrane region" description="Helical" evidence="6">
    <location>
        <begin position="56"/>
        <end position="74"/>
    </location>
</feature>
<evidence type="ECO:0000256" key="1">
    <source>
        <dbReference type="ARBA" id="ARBA00004141"/>
    </source>
</evidence>
<dbReference type="InterPro" id="IPR000791">
    <property type="entry name" value="Gpr1/Fun34/SatP-like"/>
</dbReference>
<dbReference type="InterPro" id="IPR051633">
    <property type="entry name" value="AceTr"/>
</dbReference>
<keyword evidence="5 6" id="KW-0472">Membrane</keyword>
<dbReference type="Pfam" id="PF01184">
    <property type="entry name" value="Gpr1_Fun34_YaaH"/>
    <property type="match status" value="1"/>
</dbReference>
<evidence type="ECO:0000256" key="3">
    <source>
        <dbReference type="ARBA" id="ARBA00022692"/>
    </source>
</evidence>
<evidence type="ECO:0000256" key="4">
    <source>
        <dbReference type="ARBA" id="ARBA00022989"/>
    </source>
</evidence>
<feature type="transmembrane region" description="Helical" evidence="6">
    <location>
        <begin position="189"/>
        <end position="212"/>
    </location>
</feature>